<evidence type="ECO:0000313" key="2">
    <source>
        <dbReference type="Proteomes" id="UP000253141"/>
    </source>
</evidence>
<accession>A0A369IEW6</accession>
<dbReference type="EMBL" id="QPIW01000011">
    <property type="protein sequence ID" value="RDB05166.1"/>
    <property type="molecule type" value="Genomic_DNA"/>
</dbReference>
<gene>
    <name evidence="1" type="ORF">DVG78_14920</name>
</gene>
<name>A0A369IEW6_9BACT</name>
<proteinExistence type="predicted"/>
<organism evidence="1 2">
    <name type="scientific">Runella aurantiaca</name>
    <dbReference type="NCBI Taxonomy" id="2282308"/>
    <lineage>
        <taxon>Bacteria</taxon>
        <taxon>Pseudomonadati</taxon>
        <taxon>Bacteroidota</taxon>
        <taxon>Cytophagia</taxon>
        <taxon>Cytophagales</taxon>
        <taxon>Spirosomataceae</taxon>
        <taxon>Runella</taxon>
    </lineage>
</organism>
<dbReference type="OrthoDB" id="962383at2"/>
<dbReference type="AlphaFoldDB" id="A0A369IEW6"/>
<protein>
    <submittedName>
        <fullName evidence="1">Uncharacterized protein</fullName>
    </submittedName>
</protein>
<evidence type="ECO:0000313" key="1">
    <source>
        <dbReference type="EMBL" id="RDB05166.1"/>
    </source>
</evidence>
<comment type="caution">
    <text evidence="1">The sequence shown here is derived from an EMBL/GenBank/DDBJ whole genome shotgun (WGS) entry which is preliminary data.</text>
</comment>
<dbReference type="RefSeq" id="WP_114461862.1">
    <property type="nucleotide sequence ID" value="NZ_QPIW01000011.1"/>
</dbReference>
<dbReference type="Proteomes" id="UP000253141">
    <property type="component" value="Unassembled WGS sequence"/>
</dbReference>
<sequence length="106" mass="11961">MKIILTSILVLGFSVAWAQKLELRIPSPSKPLKIKKIYPPLYPPVSYRFSQDSSMAYANIDNMPILVAQSPENMPNADIKMLQDSGSVYRMPNPLGRGERKFPKKP</sequence>
<reference evidence="1 2" key="1">
    <citation type="submission" date="2018-07" db="EMBL/GenBank/DDBJ databases">
        <title>Genome analysis of Runella aurantiaca.</title>
        <authorList>
            <person name="Yang X."/>
        </authorList>
    </citation>
    <scope>NUCLEOTIDE SEQUENCE [LARGE SCALE GENOMIC DNA]</scope>
    <source>
        <strain evidence="1 2">YX9</strain>
    </source>
</reference>
<keyword evidence="2" id="KW-1185">Reference proteome</keyword>